<feature type="compositionally biased region" description="Basic and acidic residues" evidence="1">
    <location>
        <begin position="275"/>
        <end position="293"/>
    </location>
</feature>
<dbReference type="Gene3D" id="3.90.20.10">
    <property type="match status" value="1"/>
</dbReference>
<feature type="compositionally biased region" description="Basic and acidic residues" evidence="1">
    <location>
        <begin position="252"/>
        <end position="261"/>
    </location>
</feature>
<evidence type="ECO:0000313" key="2">
    <source>
        <dbReference type="EMBL" id="KAF4465679.1"/>
    </source>
</evidence>
<feature type="compositionally biased region" description="Basic and acidic residues" evidence="1">
    <location>
        <begin position="339"/>
        <end position="355"/>
    </location>
</feature>
<reference evidence="2 3" key="1">
    <citation type="submission" date="2020-01" db="EMBL/GenBank/DDBJ databases">
        <title>Identification and distribution of gene clusters putatively required for synthesis of sphingolipid metabolism inhibitors in phylogenetically diverse species of the filamentous fungus Fusarium.</title>
        <authorList>
            <person name="Kim H.-S."/>
            <person name="Busman M."/>
            <person name="Brown D.W."/>
            <person name="Divon H."/>
            <person name="Uhlig S."/>
            <person name="Proctor R.H."/>
        </authorList>
    </citation>
    <scope>NUCLEOTIDE SEQUENCE [LARGE SCALE GENOMIC DNA]</scope>
    <source>
        <strain evidence="2 3">NRRL 20459</strain>
    </source>
</reference>
<name>A0A8H4LCX1_9HYPO</name>
<organism evidence="2 3">
    <name type="scientific">Fusarium albosuccineum</name>
    <dbReference type="NCBI Taxonomy" id="1237068"/>
    <lineage>
        <taxon>Eukaryota</taxon>
        <taxon>Fungi</taxon>
        <taxon>Dikarya</taxon>
        <taxon>Ascomycota</taxon>
        <taxon>Pezizomycotina</taxon>
        <taxon>Sordariomycetes</taxon>
        <taxon>Hypocreomycetidae</taxon>
        <taxon>Hypocreales</taxon>
        <taxon>Nectriaceae</taxon>
        <taxon>Fusarium</taxon>
        <taxon>Fusarium decemcellulare species complex</taxon>
    </lineage>
</organism>
<evidence type="ECO:0000313" key="3">
    <source>
        <dbReference type="Proteomes" id="UP000554235"/>
    </source>
</evidence>
<dbReference type="OrthoDB" id="5023404at2759"/>
<dbReference type="EMBL" id="JAADYS010000998">
    <property type="protein sequence ID" value="KAF4465679.1"/>
    <property type="molecule type" value="Genomic_DNA"/>
</dbReference>
<protein>
    <submittedName>
        <fullName evidence="2">WAC domain-containing</fullName>
    </submittedName>
</protein>
<evidence type="ECO:0000256" key="1">
    <source>
        <dbReference type="SAM" id="MobiDB-lite"/>
    </source>
</evidence>
<accession>A0A8H4LCX1</accession>
<proteinExistence type="predicted"/>
<feature type="region of interest" description="Disordered" evidence="1">
    <location>
        <begin position="213"/>
        <end position="306"/>
    </location>
</feature>
<feature type="region of interest" description="Disordered" evidence="1">
    <location>
        <begin position="336"/>
        <end position="355"/>
    </location>
</feature>
<sequence>MATSTFLAQSEYIDSRNKQDGQIRTELSSIRGSISHLAADVNHRFDAIDKRFEQVDKRFDTLELEMSQMSARFHNNTLRHPHSRIKPVASFHPDRGVVHPNLSLFPKNANEFYALRTCSTPHQQQMLHYLIKIYDISVQPSRDSDDDEWDDDTSDDVDPSSIVDSLEAVLGLDEEKFIRFRERASQRARQAVVKPVKRYFDEVYLPKISRKKLDTQGARDQPTGPHLETFDLSLPAPAEKRRRPGKIVGRAAPHDPSKTRPEIVPPPKMSTPSELRFDAGLEEKKSSSEETRLGWRAYSDASQPRLKLESRLAEERVSDDATNADTLSRDYSIFQSRSDVMDGRADADVDERSEG</sequence>
<dbReference type="Proteomes" id="UP000554235">
    <property type="component" value="Unassembled WGS sequence"/>
</dbReference>
<keyword evidence="3" id="KW-1185">Reference proteome</keyword>
<dbReference type="AlphaFoldDB" id="A0A8H4LCX1"/>
<gene>
    <name evidence="2" type="ORF">FALBO_7475</name>
</gene>
<comment type="caution">
    <text evidence="2">The sequence shown here is derived from an EMBL/GenBank/DDBJ whole genome shotgun (WGS) entry which is preliminary data.</text>
</comment>